<evidence type="ECO:0000313" key="3">
    <source>
        <dbReference type="Proteomes" id="UP000321901"/>
    </source>
</evidence>
<dbReference type="GO" id="GO:0004497">
    <property type="term" value="F:monooxygenase activity"/>
    <property type="evidence" value="ECO:0007669"/>
    <property type="project" value="UniProtKB-KW"/>
</dbReference>
<sequence>MYMYMTTGTRDFMEKLKERYSDKRMILMHGGGQSLLVHETEAKSVFQTPRRYEVISSTGELKEEGYFVCNNIPVTDEGRPVFEHRFSSGNSKMGAQSGFIAFRLLRPLDSDTYVVLTEWEAASDFDRWKNSPAFKESHQSSDTKEFADNTTHIFASASYVTTYVAKIEETEL</sequence>
<feature type="domain" description="ABM" evidence="1">
    <location>
        <begin position="66"/>
        <end position="154"/>
    </location>
</feature>
<reference evidence="2 3" key="1">
    <citation type="submission" date="2019-07" db="EMBL/GenBank/DDBJ databases">
        <title>Whole genome shotgun sequence of Sporosarcina luteola NBRC 105378.</title>
        <authorList>
            <person name="Hosoyama A."/>
            <person name="Uohara A."/>
            <person name="Ohji S."/>
            <person name="Ichikawa N."/>
        </authorList>
    </citation>
    <scope>NUCLEOTIDE SEQUENCE [LARGE SCALE GENOMIC DNA]</scope>
    <source>
        <strain evidence="2 3">NBRC 105378</strain>
    </source>
</reference>
<dbReference type="Proteomes" id="UP000321901">
    <property type="component" value="Unassembled WGS sequence"/>
</dbReference>
<dbReference type="AlphaFoldDB" id="A0A511Z6G5"/>
<keyword evidence="2" id="KW-0503">Monooxygenase</keyword>
<dbReference type="RefSeq" id="WP_147056570.1">
    <property type="nucleotide sequence ID" value="NZ_BJYL01000016.1"/>
</dbReference>
<dbReference type="SUPFAM" id="SSF54909">
    <property type="entry name" value="Dimeric alpha+beta barrel"/>
    <property type="match status" value="1"/>
</dbReference>
<evidence type="ECO:0000259" key="1">
    <source>
        <dbReference type="PROSITE" id="PS51725"/>
    </source>
</evidence>
<gene>
    <name evidence="2" type="primary">hmoB</name>
    <name evidence="2" type="ORF">SLU01_13470</name>
</gene>
<name>A0A511Z6G5_9BACL</name>
<dbReference type="PANTHER" id="PTHR34474:SF2">
    <property type="entry name" value="SIGNAL TRANSDUCTION PROTEIN TRAP"/>
    <property type="match status" value="1"/>
</dbReference>
<evidence type="ECO:0000313" key="2">
    <source>
        <dbReference type="EMBL" id="GEN83035.1"/>
    </source>
</evidence>
<comment type="caution">
    <text evidence="2">The sequence shown here is derived from an EMBL/GenBank/DDBJ whole genome shotgun (WGS) entry which is preliminary data.</text>
</comment>
<dbReference type="Gene3D" id="3.30.70.100">
    <property type="match status" value="1"/>
</dbReference>
<dbReference type="InterPro" id="IPR007138">
    <property type="entry name" value="ABM_dom"/>
</dbReference>
<organism evidence="2 3">
    <name type="scientific">Sporosarcina luteola</name>
    <dbReference type="NCBI Taxonomy" id="582850"/>
    <lineage>
        <taxon>Bacteria</taxon>
        <taxon>Bacillati</taxon>
        <taxon>Bacillota</taxon>
        <taxon>Bacilli</taxon>
        <taxon>Bacillales</taxon>
        <taxon>Caryophanaceae</taxon>
        <taxon>Sporosarcina</taxon>
    </lineage>
</organism>
<dbReference type="OrthoDB" id="2352283at2"/>
<proteinExistence type="predicted"/>
<dbReference type="PROSITE" id="PS51725">
    <property type="entry name" value="ABM"/>
    <property type="match status" value="1"/>
</dbReference>
<dbReference type="InterPro" id="IPR011008">
    <property type="entry name" value="Dimeric_a/b-barrel"/>
</dbReference>
<dbReference type="EMBL" id="BJYL01000016">
    <property type="protein sequence ID" value="GEN83035.1"/>
    <property type="molecule type" value="Genomic_DNA"/>
</dbReference>
<keyword evidence="2" id="KW-0560">Oxidoreductase</keyword>
<dbReference type="Pfam" id="PF03992">
    <property type="entry name" value="ABM"/>
    <property type="match status" value="1"/>
</dbReference>
<dbReference type="InterPro" id="IPR050404">
    <property type="entry name" value="Heme-degrading_MO"/>
</dbReference>
<accession>A0A511Z6G5</accession>
<keyword evidence="3" id="KW-1185">Reference proteome</keyword>
<protein>
    <submittedName>
        <fullName evidence="2">Heme-degrading monooxygenase HmoB</fullName>
    </submittedName>
</protein>
<dbReference type="PANTHER" id="PTHR34474">
    <property type="entry name" value="SIGNAL TRANSDUCTION PROTEIN TRAP"/>
    <property type="match status" value="1"/>
</dbReference>